<name>A0A2A6Q078_ECOLX</name>
<protein>
    <recommendedName>
        <fullName evidence="1">GGDEF domain-containing protein</fullName>
    </recommendedName>
</protein>
<dbReference type="PROSITE" id="PS50887">
    <property type="entry name" value="GGDEF"/>
    <property type="match status" value="1"/>
</dbReference>
<dbReference type="EMBL" id="UFZA01000003">
    <property type="protein sequence ID" value="STE74056.1"/>
    <property type="molecule type" value="Genomic_DNA"/>
</dbReference>
<sequence>MNIDDISRCSSLLQRIEDVNAERARAFSRLTVIFSTPDRLSGKNIVLLNSDAIHKVFEEFMAANSELLALVEEYNEIASRVGMDEFNVILRG</sequence>
<gene>
    <name evidence="3" type="ORF">C9Z68_24060</name>
    <name evidence="2" type="ORF">NCTC10082_05256</name>
</gene>
<evidence type="ECO:0000313" key="2">
    <source>
        <dbReference type="EMBL" id="STE74056.1"/>
    </source>
</evidence>
<feature type="domain" description="GGDEF" evidence="1">
    <location>
        <begin position="41"/>
        <end position="92"/>
    </location>
</feature>
<accession>A0A2A6Q078</accession>
<dbReference type="AlphaFoldDB" id="A0A2A6Q078"/>
<proteinExistence type="predicted"/>
<dbReference type="Proteomes" id="UP000255164">
    <property type="component" value="Unassembled WGS sequence"/>
</dbReference>
<evidence type="ECO:0000313" key="4">
    <source>
        <dbReference type="Proteomes" id="UP000255164"/>
    </source>
</evidence>
<organism evidence="3 5">
    <name type="scientific">Escherichia coli</name>
    <dbReference type="NCBI Taxonomy" id="562"/>
    <lineage>
        <taxon>Bacteria</taxon>
        <taxon>Pseudomonadati</taxon>
        <taxon>Pseudomonadota</taxon>
        <taxon>Gammaproteobacteria</taxon>
        <taxon>Enterobacterales</taxon>
        <taxon>Enterobacteriaceae</taxon>
        <taxon>Escherichia</taxon>
    </lineage>
</organism>
<dbReference type="RefSeq" id="WP_001017777.1">
    <property type="nucleotide sequence ID" value="NZ_AP027432.1"/>
</dbReference>
<evidence type="ECO:0000313" key="3">
    <source>
        <dbReference type="EMBL" id="TJQ08131.1"/>
    </source>
</evidence>
<dbReference type="EMBL" id="RRGJ01000065">
    <property type="protein sequence ID" value="TJQ08131.1"/>
    <property type="molecule type" value="Genomic_DNA"/>
</dbReference>
<reference evidence="3 5" key="2">
    <citation type="submission" date="2018-12" db="EMBL/GenBank/DDBJ databases">
        <title>Food and Water Safety Consortium.</title>
        <authorList>
            <person name="Tyson S."/>
            <person name="Peterson C.-L."/>
            <person name="Olson A."/>
            <person name="Tyler S."/>
            <person name="Cabral J."/>
            <person name="Lynch T."/>
            <person name="Knox N."/>
            <person name="Van Domselaar G."/>
            <person name="Graham M."/>
        </authorList>
    </citation>
    <scope>NUCLEOTIDE SEQUENCE [LARGE SCALE GENOMIC DNA]</scope>
    <source>
        <strain evidence="3 5">FWSEC0118</strain>
    </source>
</reference>
<evidence type="ECO:0000259" key="1">
    <source>
        <dbReference type="PROSITE" id="PS50887"/>
    </source>
</evidence>
<evidence type="ECO:0000313" key="5">
    <source>
        <dbReference type="Proteomes" id="UP000309937"/>
    </source>
</evidence>
<dbReference type="Proteomes" id="UP000309937">
    <property type="component" value="Unassembled WGS sequence"/>
</dbReference>
<reference evidence="2 4" key="1">
    <citation type="submission" date="2018-06" db="EMBL/GenBank/DDBJ databases">
        <authorList>
            <consortium name="Pathogen Informatics"/>
            <person name="Doyle S."/>
        </authorList>
    </citation>
    <scope>NUCLEOTIDE SEQUENCE [LARGE SCALE GENOMIC DNA]</scope>
    <source>
        <strain evidence="2 4">NCTC10082</strain>
    </source>
</reference>
<dbReference type="InterPro" id="IPR000160">
    <property type="entry name" value="GGDEF_dom"/>
</dbReference>